<evidence type="ECO:0000256" key="1">
    <source>
        <dbReference type="ARBA" id="ARBA00023015"/>
    </source>
</evidence>
<dbReference type="OrthoDB" id="6831751at2"/>
<dbReference type="Gene3D" id="3.40.50.880">
    <property type="match status" value="1"/>
</dbReference>
<dbReference type="PANTHER" id="PTHR43280:SF2">
    <property type="entry name" value="HTH-TYPE TRANSCRIPTIONAL REGULATOR EXSA"/>
    <property type="match status" value="1"/>
</dbReference>
<keyword evidence="6" id="KW-1185">Reference proteome</keyword>
<dbReference type="InterPro" id="IPR029062">
    <property type="entry name" value="Class_I_gatase-like"/>
</dbReference>
<dbReference type="Pfam" id="PF12833">
    <property type="entry name" value="HTH_18"/>
    <property type="match status" value="1"/>
</dbReference>
<reference evidence="5 6" key="1">
    <citation type="submission" date="2017-08" db="EMBL/GenBank/DDBJ databases">
        <title>Identification and genetic characteristics of simultaneous BTEX- and naphthalene-degrading Paraburkholderia sp. BN5 isolated from petroleum-contaminated soil.</title>
        <authorList>
            <person name="Lee Y."/>
            <person name="Jeon C.O."/>
        </authorList>
    </citation>
    <scope>NUCLEOTIDE SEQUENCE [LARGE SCALE GENOMIC DNA]</scope>
    <source>
        <strain evidence="5 6">BN5</strain>
    </source>
</reference>
<dbReference type="InterPro" id="IPR009057">
    <property type="entry name" value="Homeodomain-like_sf"/>
</dbReference>
<protein>
    <recommendedName>
        <fullName evidence="4">HTH araC/xylS-type domain-containing protein</fullName>
    </recommendedName>
</protein>
<feature type="domain" description="HTH araC/xylS-type" evidence="4">
    <location>
        <begin position="232"/>
        <end position="330"/>
    </location>
</feature>
<evidence type="ECO:0000256" key="2">
    <source>
        <dbReference type="ARBA" id="ARBA00023125"/>
    </source>
</evidence>
<dbReference type="SUPFAM" id="SSF46689">
    <property type="entry name" value="Homeodomain-like"/>
    <property type="match status" value="2"/>
</dbReference>
<dbReference type="GO" id="GO:0003700">
    <property type="term" value="F:DNA-binding transcription factor activity"/>
    <property type="evidence" value="ECO:0007669"/>
    <property type="project" value="InterPro"/>
</dbReference>
<dbReference type="PROSITE" id="PS01124">
    <property type="entry name" value="HTH_ARAC_FAMILY_2"/>
    <property type="match status" value="1"/>
</dbReference>
<evidence type="ECO:0000256" key="3">
    <source>
        <dbReference type="ARBA" id="ARBA00023163"/>
    </source>
</evidence>
<dbReference type="SMART" id="SM00342">
    <property type="entry name" value="HTH_ARAC"/>
    <property type="match status" value="1"/>
</dbReference>
<evidence type="ECO:0000313" key="5">
    <source>
        <dbReference type="EMBL" id="ASW01433.1"/>
    </source>
</evidence>
<organism evidence="5 6">
    <name type="scientific">Paraburkholderia aromaticivorans</name>
    <dbReference type="NCBI Taxonomy" id="2026199"/>
    <lineage>
        <taxon>Bacteria</taxon>
        <taxon>Pseudomonadati</taxon>
        <taxon>Pseudomonadota</taxon>
        <taxon>Betaproteobacteria</taxon>
        <taxon>Burkholderiales</taxon>
        <taxon>Burkholderiaceae</taxon>
        <taxon>Paraburkholderia</taxon>
    </lineage>
</organism>
<keyword evidence="1" id="KW-0805">Transcription regulation</keyword>
<dbReference type="PANTHER" id="PTHR43280">
    <property type="entry name" value="ARAC-FAMILY TRANSCRIPTIONAL REGULATOR"/>
    <property type="match status" value="1"/>
</dbReference>
<keyword evidence="3" id="KW-0804">Transcription</keyword>
<dbReference type="SUPFAM" id="SSF52317">
    <property type="entry name" value="Class I glutamine amidotransferase-like"/>
    <property type="match status" value="1"/>
</dbReference>
<accession>A0A248VRD4</accession>
<keyword evidence="2" id="KW-0238">DNA-binding</keyword>
<sequence>MEYATDITRKSIHLMMGRSIGLARRRRQVVILLFEGFSLIHMGRLAETFSLANRLRDPENAVHNYYELQLLSASGGAIRSSSGVLIWTDAVDAHYAKDVHALFALGGATALPAANDERLLSWLRNTYPHAQVVQGIGGGHGALEMAGLEPKVVAPTEMAGPSMPPGTLSATRTAGMDADAGVALTSALSVVKRDCGYETASQVAHDLLPATPKQFTQSVFDSREARASDLIRSSAHHLRVNSENRVSIAEAAQAVAMSERNFLRRFKQEIGVTPTEFVLRVRLEKACHMLVDTDLPADKIARRTGLGSGDRLAKLFRQHLSISPTEYRTIERNRLADNESSQPDVVRRMRRPAS</sequence>
<dbReference type="EMBL" id="CP022990">
    <property type="protein sequence ID" value="ASW01433.1"/>
    <property type="molecule type" value="Genomic_DNA"/>
</dbReference>
<evidence type="ECO:0000259" key="4">
    <source>
        <dbReference type="PROSITE" id="PS01124"/>
    </source>
</evidence>
<evidence type="ECO:0000313" key="6">
    <source>
        <dbReference type="Proteomes" id="UP000215158"/>
    </source>
</evidence>
<gene>
    <name evidence="5" type="ORF">CJU94_24985</name>
</gene>
<dbReference type="KEGG" id="parb:CJU94_24985"/>
<dbReference type="Proteomes" id="UP000215158">
    <property type="component" value="Chromosome 2"/>
</dbReference>
<dbReference type="GO" id="GO:0043565">
    <property type="term" value="F:sequence-specific DNA binding"/>
    <property type="evidence" value="ECO:0007669"/>
    <property type="project" value="InterPro"/>
</dbReference>
<dbReference type="InterPro" id="IPR018060">
    <property type="entry name" value="HTH_AraC"/>
</dbReference>
<proteinExistence type="predicted"/>
<name>A0A248VRD4_9BURK</name>
<dbReference type="AlphaFoldDB" id="A0A248VRD4"/>
<dbReference type="Gene3D" id="1.10.10.60">
    <property type="entry name" value="Homeodomain-like"/>
    <property type="match status" value="2"/>
</dbReference>